<evidence type="ECO:0000256" key="2">
    <source>
        <dbReference type="ARBA" id="ARBA00023287"/>
    </source>
</evidence>
<dbReference type="AlphaFoldDB" id="A0A7Z7QPU7"/>
<organism evidence="6">
    <name type="scientific">Staphylococcus schleiferi</name>
    <dbReference type="NCBI Taxonomy" id="1295"/>
    <lineage>
        <taxon>Bacteria</taxon>
        <taxon>Bacillati</taxon>
        <taxon>Bacillota</taxon>
        <taxon>Bacilli</taxon>
        <taxon>Bacillales</taxon>
        <taxon>Staphylococcaceae</taxon>
        <taxon>Staphylococcus</taxon>
    </lineage>
</organism>
<dbReference type="InterPro" id="IPR012902">
    <property type="entry name" value="N_methyl_site"/>
</dbReference>
<keyword evidence="3" id="KW-1133">Transmembrane helix</keyword>
<proteinExistence type="predicted"/>
<evidence type="ECO:0000313" key="7">
    <source>
        <dbReference type="Proteomes" id="UP000264146"/>
    </source>
</evidence>
<dbReference type="Pfam" id="PF07963">
    <property type="entry name" value="N_methyl"/>
    <property type="match status" value="1"/>
</dbReference>
<keyword evidence="8" id="KW-1185">Reference proteome</keyword>
<reference evidence="5 8" key="1">
    <citation type="submission" date="2018-01" db="EMBL/GenBank/DDBJ databases">
        <title>Complete genome sequence of Staphylococcus Scheliferi isolated from human.</title>
        <authorList>
            <person name="Abouelkhair M.A."/>
            <person name="Bemis D.A."/>
            <person name="Kania S.A."/>
        </authorList>
    </citation>
    <scope>NUCLEOTIDE SEQUENCE [LARGE SCALE GENOMIC DNA]</scope>
    <source>
        <strain evidence="5 8">ATCC 43808</strain>
    </source>
</reference>
<gene>
    <name evidence="5" type="ORF">C1O36_06705</name>
    <name evidence="6" type="ORF">NCTC12218_01321</name>
</gene>
<dbReference type="PIRSF" id="PIRSF021292">
    <property type="entry name" value="Competence_ComGD"/>
    <property type="match status" value="1"/>
</dbReference>
<comment type="subcellular location">
    <subcellularLocation>
        <location evidence="1">Cell surface</location>
    </subcellularLocation>
</comment>
<keyword evidence="3" id="KW-0812">Transmembrane</keyword>
<dbReference type="EMBL" id="UHEF01000001">
    <property type="protein sequence ID" value="SUM88781.1"/>
    <property type="molecule type" value="Genomic_DNA"/>
</dbReference>
<dbReference type="GO" id="GO:0030420">
    <property type="term" value="P:establishment of competence for transformation"/>
    <property type="evidence" value="ECO:0007669"/>
    <property type="project" value="UniProtKB-KW"/>
</dbReference>
<reference evidence="6" key="2">
    <citation type="submission" date="2018-06" db="EMBL/GenBank/DDBJ databases">
        <authorList>
            <consortium name="Pathogen Informatics"/>
            <person name="Doyle S."/>
        </authorList>
    </citation>
    <scope>NUCLEOTIDE SEQUENCE [LARGE SCALE GENOMIC DNA]</scope>
    <source>
        <strain evidence="6">NCTC12218</strain>
    </source>
</reference>
<dbReference type="RefSeq" id="WP_016425169.1">
    <property type="nucleotide sequence ID" value="NZ_CABKRV010000001.1"/>
</dbReference>
<evidence type="ECO:0000313" key="6">
    <source>
        <dbReference type="EMBL" id="SUM88781.1"/>
    </source>
</evidence>
<keyword evidence="3" id="KW-0472">Membrane</keyword>
<dbReference type="EMBL" id="POVK01000019">
    <property type="protein sequence ID" value="NHA34208.1"/>
    <property type="molecule type" value="Genomic_DNA"/>
</dbReference>
<dbReference type="Proteomes" id="UP000264146">
    <property type="component" value="Chromosome"/>
</dbReference>
<name>A0A7Z7QPU7_STASC</name>
<evidence type="ECO:0000313" key="5">
    <source>
        <dbReference type="EMBL" id="NHA34208.1"/>
    </source>
</evidence>
<dbReference type="Proteomes" id="UP000572988">
    <property type="component" value="Unassembled WGS sequence"/>
</dbReference>
<dbReference type="InterPro" id="IPR016785">
    <property type="entry name" value="ComGD"/>
</dbReference>
<dbReference type="NCBIfam" id="TIGR02532">
    <property type="entry name" value="IV_pilin_GFxxxE"/>
    <property type="match status" value="1"/>
</dbReference>
<keyword evidence="2" id="KW-0178">Competence</keyword>
<dbReference type="NCBIfam" id="NF040982">
    <property type="entry name" value="ComGD"/>
    <property type="match status" value="1"/>
</dbReference>
<dbReference type="EMBL" id="LR962863">
    <property type="protein sequence ID" value="CAD7359664.1"/>
    <property type="molecule type" value="Genomic_DNA"/>
</dbReference>
<protein>
    <submittedName>
        <fullName evidence="6">Competence protein ComGD</fullName>
    </submittedName>
    <submittedName>
        <fullName evidence="5">Type II secretion system protein</fullName>
    </submittedName>
</protein>
<dbReference type="GeneID" id="93790017"/>
<evidence type="ECO:0000256" key="1">
    <source>
        <dbReference type="ARBA" id="ARBA00004241"/>
    </source>
</evidence>
<feature type="transmembrane region" description="Helical" evidence="3">
    <location>
        <begin position="12"/>
        <end position="31"/>
    </location>
</feature>
<sequence length="148" mass="17644">MQAKRLRRDGYTLVEMLVVLSIIIVFLSIVMTHPKFDFSHLQCQYEIKKLTSEIDFYQSQAIKHHQSILMLFRKQYNDIKIVTSYPQTTRLLKLNPLKLKTSSNLPYLKFDEKGQISKFGTLYFEYQGQTIALIFHIEQGRYRIKYLK</sequence>
<evidence type="ECO:0000256" key="3">
    <source>
        <dbReference type="SAM" id="Phobius"/>
    </source>
</evidence>
<dbReference type="GO" id="GO:0009986">
    <property type="term" value="C:cell surface"/>
    <property type="evidence" value="ECO:0007669"/>
    <property type="project" value="UniProtKB-SubCell"/>
</dbReference>
<evidence type="ECO:0000313" key="8">
    <source>
        <dbReference type="Proteomes" id="UP000572988"/>
    </source>
</evidence>
<evidence type="ECO:0000313" key="4">
    <source>
        <dbReference type="EMBL" id="CAD7359664.1"/>
    </source>
</evidence>
<reference evidence="4 7" key="3">
    <citation type="submission" date="2020-11" db="EMBL/GenBank/DDBJ databases">
        <authorList>
            <consortium name="Pathogen Informatics"/>
        </authorList>
    </citation>
    <scope>NUCLEOTIDE SEQUENCE [LARGE SCALE GENOMIC DNA]</scope>
    <source>
        <strain evidence="4 7">NCTC12218</strain>
    </source>
</reference>
<accession>A0A7Z7QPU7</accession>